<dbReference type="OrthoDB" id="2115465at2759"/>
<feature type="compositionally biased region" description="Low complexity" evidence="1">
    <location>
        <begin position="443"/>
        <end position="456"/>
    </location>
</feature>
<dbReference type="GO" id="GO:0015631">
    <property type="term" value="F:tubulin binding"/>
    <property type="evidence" value="ECO:0007669"/>
    <property type="project" value="TreeGrafter"/>
</dbReference>
<dbReference type="InterPro" id="IPR033304">
    <property type="entry name" value="DLEC1"/>
</dbReference>
<dbReference type="EMBL" id="ML014124">
    <property type="protein sequence ID" value="RKP03340.1"/>
    <property type="molecule type" value="Genomic_DNA"/>
</dbReference>
<feature type="region of interest" description="Disordered" evidence="1">
    <location>
        <begin position="1400"/>
        <end position="1428"/>
    </location>
</feature>
<dbReference type="InterPro" id="IPR013783">
    <property type="entry name" value="Ig-like_fold"/>
</dbReference>
<feature type="region of interest" description="Disordered" evidence="1">
    <location>
        <begin position="381"/>
        <end position="457"/>
    </location>
</feature>
<dbReference type="PANTHER" id="PTHR46348:SF1">
    <property type="entry name" value="DELETED IN LUNG AND ESOPHAGEAL CANCER PROTEIN 1"/>
    <property type="match status" value="1"/>
</dbReference>
<evidence type="ECO:0000313" key="3">
    <source>
        <dbReference type="Proteomes" id="UP000274922"/>
    </source>
</evidence>
<dbReference type="Gene3D" id="2.60.40.10">
    <property type="entry name" value="Immunoglobulins"/>
    <property type="match status" value="2"/>
</dbReference>
<organism evidence="2 3">
    <name type="scientific">Caulochytrium protostelioides</name>
    <dbReference type="NCBI Taxonomy" id="1555241"/>
    <lineage>
        <taxon>Eukaryota</taxon>
        <taxon>Fungi</taxon>
        <taxon>Fungi incertae sedis</taxon>
        <taxon>Chytridiomycota</taxon>
        <taxon>Chytridiomycota incertae sedis</taxon>
        <taxon>Chytridiomycetes</taxon>
        <taxon>Caulochytriales</taxon>
        <taxon>Caulochytriaceae</taxon>
        <taxon>Caulochytrium</taxon>
    </lineage>
</organism>
<protein>
    <recommendedName>
        <fullName evidence="4">MSP domain-containing protein</fullName>
    </recommendedName>
</protein>
<dbReference type="STRING" id="1555241.A0A4P9XDU8"/>
<dbReference type="PANTHER" id="PTHR46348">
    <property type="entry name" value="DELETED IN LUNG AND ESOPHAGEAL CANCER PROTEIN 1"/>
    <property type="match status" value="1"/>
</dbReference>
<evidence type="ECO:0000313" key="2">
    <source>
        <dbReference type="EMBL" id="RKP03340.1"/>
    </source>
</evidence>
<keyword evidence="3" id="KW-1185">Reference proteome</keyword>
<evidence type="ECO:0008006" key="4">
    <source>
        <dbReference type="Google" id="ProtNLM"/>
    </source>
</evidence>
<feature type="compositionally biased region" description="Low complexity" evidence="1">
    <location>
        <begin position="397"/>
        <end position="427"/>
    </location>
</feature>
<reference evidence="3" key="1">
    <citation type="journal article" date="2018" name="Nat. Microbiol.">
        <title>Leveraging single-cell genomics to expand the fungal tree of life.</title>
        <authorList>
            <person name="Ahrendt S.R."/>
            <person name="Quandt C.A."/>
            <person name="Ciobanu D."/>
            <person name="Clum A."/>
            <person name="Salamov A."/>
            <person name="Andreopoulos B."/>
            <person name="Cheng J.F."/>
            <person name="Woyke T."/>
            <person name="Pelin A."/>
            <person name="Henrissat B."/>
            <person name="Reynolds N.K."/>
            <person name="Benny G.L."/>
            <person name="Smith M.E."/>
            <person name="James T.Y."/>
            <person name="Grigoriev I.V."/>
        </authorList>
    </citation>
    <scope>NUCLEOTIDE SEQUENCE [LARGE SCALE GENOMIC DNA]</scope>
    <source>
        <strain evidence="3">ATCC 52028</strain>
    </source>
</reference>
<feature type="compositionally biased region" description="Polar residues" evidence="1">
    <location>
        <begin position="292"/>
        <end position="303"/>
    </location>
</feature>
<feature type="compositionally biased region" description="Low complexity" evidence="1">
    <location>
        <begin position="281"/>
        <end position="290"/>
    </location>
</feature>
<feature type="compositionally biased region" description="Pro residues" evidence="1">
    <location>
        <begin position="90"/>
        <end position="106"/>
    </location>
</feature>
<dbReference type="GO" id="GO:0005929">
    <property type="term" value="C:cilium"/>
    <property type="evidence" value="ECO:0007669"/>
    <property type="project" value="TreeGrafter"/>
</dbReference>
<accession>A0A4P9XDU8</accession>
<dbReference type="GO" id="GO:0005737">
    <property type="term" value="C:cytoplasm"/>
    <property type="evidence" value="ECO:0007669"/>
    <property type="project" value="TreeGrafter"/>
</dbReference>
<name>A0A4P9XDU8_9FUNG</name>
<feature type="region of interest" description="Disordered" evidence="1">
    <location>
        <begin position="25"/>
        <end position="58"/>
    </location>
</feature>
<dbReference type="Proteomes" id="UP000274922">
    <property type="component" value="Unassembled WGS sequence"/>
</dbReference>
<gene>
    <name evidence="2" type="ORF">CXG81DRAFT_23996</name>
</gene>
<feature type="region of interest" description="Disordered" evidence="1">
    <location>
        <begin position="281"/>
        <end position="306"/>
    </location>
</feature>
<sequence length="1863" mass="192803">MAAATAAAAAVVVGAATSTASMAAHPASMAAHPADAAVNPAATAAAASASATASATASQTPLAAVSAPALGGSPKRLASMIGSADAQRIPPIPPAAAAPNARPPTAPRGRPSHGVAQASAPSLVDTTPLAPEAPQRLPPIRAPLPDVGRWLGALVPEIAQSLFARDGQPAANPMAHQLASAAASTAAPAAAVAPAAMTASTSSASAAAAAPTTSDLPPTTSKNRLQRRLDLLTTRLVGPRTDRSLPEDEMSDPTVAQLAWIAPPLSATTAVAQTSGLAKAGAAPAEPAGPSVSRTRSRTQTISGRPGGDAFAAAPVSAVLPNTQIIASLAQLVQDAAAREAAIEADNVAKYGPLYKQLPGPVERVFLQPDNVMLQRHGLLPIPVGMEPPPPPPSAPSTPKSAESTAFAPAAEARSAGAAGAAGATDGPRPPTMRRPPTRHDPAAVSEPAAAAAAASRSQPRLECVPPVIRFANCDAERTYTASLTLKNVGTHAFHFRAAIPPHLNARHAFRLVPLDLKAILAPGMTSEYRIEFRNPGFDDVAAEILVSNERDGPIAQVPIISARDRIRLEGPAALACGHCRFDAPTVLTFRLVNRGGAGQLVLSGAADPRTAGAGAGTDAVASYGRPHGHADQPLAVGPFTVTPSTLTLAKGTEVVLTVTFSPPALQETAATDAVMAAYAETLVLHYEDVAHVIPITAEVDVPRIAYVGPHAAVDPDAMHTLPTCTAPLAMPVLNLGSATTRPMAFVNKCNMKLPYRWEITPTYPTHRATPFSVTPAAGVVGCSAVFTCRFEPRDVGYAAASAKLILACAPLSDRPSDVERARSFEKVLFEMPLEGRAVSPQVSASPARFSGSAFIGHSFTQVIDITNAGHGDLRGWVEDVPLAPASASAAVGGAASPGARRAGTKKTPPPAGAASAKAVYCQVLSSEPEFAIASASTKTLQITINARSPALVHGQLVVGIHAPGDHAARRLMIPYTFEARMDPQALVFGDRVVAFGCVPVTEEAVRTTTLRNDAGIPLYWTTRVVHITGDALIHLEPSHGVLGIGEEVPLAVAYAPYWMEPLQCAVQFALAGTQADLDRAPSYVTALPLTGLGVTPEVALLSDTVALSSWPHVPLTIAFAMQNTGRLASHVTALPIDPRWADTVRYAVPTTWTLPPGAERTVVVRCQFTAPGDYTIPLVLQVKDMLRHEGRLVFTLHAHVAGLRIRCWALDRDADADEALRCATCHVVPAPLITAVEVPVLHDPPKAAEGEARFAALEPAKPVVAAPSDPAAAAEPAATIAPAPVPAVAAGGKAEAAPAGPTAAAKKPAAGSRQAPASAKSLPKPKSATPVAAAAKLSAPGLVAPREPPVPATPAPAAAAADAAEHDSHAGHVAPAGGETPAMPAEAVAAAAAAPATAASVDPAHATDPSERLSTLSPTADAASRATDDAHDAAAALTDVTALPVAVEAPVSATGFPLHVRHDLAQFVKQKTSFRVVNPTAMRVPYRFWSETLGVTEGRSARRLDRHAWDSRSSELMAVAGEGHLNRPGFLSDAGQQFLASRNHQDYLVACTRQYLQSGLGCGVRISHAQGTLEPYGAVDMTVECWANLPGAFVDQMAYDFMGVRGTLPLHITATGYPVTFLHNLERVQHVSATFGHTAMGDAARTVPLTLINYGPRAMQLAWPPLPWARYSEELTTIQPLEPLRWTLTAQLALPGEHVAELQPRVRLIGEDGAWPDTWDTPPLRISTSITIVEPHLAVLRTPPITQLDEGTVLLRNASPTPLRLTQLLLVPPHVWTLQFPEMVQHAADGLVVHAGATLALALEWCPGGPSRLAAYLNAASSSASDTAAADAASPTPAHQPPHLQIQFAAGTTQDVPLHLDT</sequence>
<feature type="region of interest" description="Disordered" evidence="1">
    <location>
        <begin position="86"/>
        <end position="140"/>
    </location>
</feature>
<feature type="region of interest" description="Disordered" evidence="1">
    <location>
        <begin position="1299"/>
        <end position="1381"/>
    </location>
</feature>
<proteinExistence type="predicted"/>
<evidence type="ECO:0000256" key="1">
    <source>
        <dbReference type="SAM" id="MobiDB-lite"/>
    </source>
</evidence>
<feature type="compositionally biased region" description="Low complexity" evidence="1">
    <location>
        <begin position="1299"/>
        <end position="1312"/>
    </location>
</feature>
<feature type="compositionally biased region" description="Pro residues" evidence="1">
    <location>
        <begin position="386"/>
        <end position="396"/>
    </location>
</feature>